<gene>
    <name evidence="13" type="ORF">HERILL_LOCUS3770</name>
</gene>
<dbReference type="InterPro" id="IPR001623">
    <property type="entry name" value="DnaJ_domain"/>
</dbReference>
<keyword evidence="4" id="KW-0963">Cytoplasm</keyword>
<feature type="domain" description="Myb-like" evidence="11">
    <location>
        <begin position="586"/>
        <end position="632"/>
    </location>
</feature>
<dbReference type="OrthoDB" id="1690618at2759"/>
<dbReference type="EMBL" id="LR899010">
    <property type="protein sequence ID" value="CAD7080624.1"/>
    <property type="molecule type" value="Genomic_DNA"/>
</dbReference>
<dbReference type="SUPFAM" id="SSF46689">
    <property type="entry name" value="Homeodomain-like"/>
    <property type="match status" value="2"/>
</dbReference>
<keyword evidence="6" id="KW-0143">Chaperone</keyword>
<dbReference type="GO" id="GO:0043022">
    <property type="term" value="F:ribosome binding"/>
    <property type="evidence" value="ECO:0007669"/>
    <property type="project" value="InterPro"/>
</dbReference>
<evidence type="ECO:0000256" key="2">
    <source>
        <dbReference type="ARBA" id="ARBA00004514"/>
    </source>
</evidence>
<evidence type="ECO:0000259" key="10">
    <source>
        <dbReference type="PROSITE" id="PS50076"/>
    </source>
</evidence>
<dbReference type="InterPro" id="IPR036869">
    <property type="entry name" value="J_dom_sf"/>
</dbReference>
<accession>A0A7R8YSI7</accession>
<feature type="coiled-coil region" evidence="8">
    <location>
        <begin position="279"/>
        <end position="352"/>
    </location>
</feature>
<dbReference type="PRINTS" id="PR00625">
    <property type="entry name" value="JDOMAIN"/>
</dbReference>
<keyword evidence="5" id="KW-0677">Repeat</keyword>
<dbReference type="CDD" id="cd00167">
    <property type="entry name" value="SANT"/>
    <property type="match status" value="1"/>
</dbReference>
<dbReference type="SUPFAM" id="SSF46565">
    <property type="entry name" value="Chaperone J-domain"/>
    <property type="match status" value="1"/>
</dbReference>
<comment type="subcellular location">
    <subcellularLocation>
        <location evidence="2">Cytoplasm</location>
        <location evidence="2">Cytosol</location>
    </subcellularLocation>
    <subcellularLocation>
        <location evidence="1">Nucleus</location>
    </subcellularLocation>
</comment>
<dbReference type="AlphaFoldDB" id="A0A7R8YSI7"/>
<dbReference type="SMART" id="SM00271">
    <property type="entry name" value="DnaJ"/>
    <property type="match status" value="1"/>
</dbReference>
<dbReference type="GO" id="GO:0006450">
    <property type="term" value="P:regulation of translational fidelity"/>
    <property type="evidence" value="ECO:0007669"/>
    <property type="project" value="InterPro"/>
</dbReference>
<dbReference type="Gene3D" id="1.10.8.840">
    <property type="entry name" value="Ribosome-associated complex head domain"/>
    <property type="match status" value="1"/>
</dbReference>
<feature type="domain" description="HTH myb-type" evidence="12">
    <location>
        <begin position="584"/>
        <end position="636"/>
    </location>
</feature>
<evidence type="ECO:0000256" key="4">
    <source>
        <dbReference type="ARBA" id="ARBA00022490"/>
    </source>
</evidence>
<dbReference type="FunCoup" id="A0A7R8YSI7">
    <property type="interactions" value="2367"/>
</dbReference>
<evidence type="ECO:0000259" key="11">
    <source>
        <dbReference type="PROSITE" id="PS50090"/>
    </source>
</evidence>
<evidence type="ECO:0000259" key="12">
    <source>
        <dbReference type="PROSITE" id="PS51294"/>
    </source>
</evidence>
<dbReference type="Gene3D" id="1.10.287.110">
    <property type="entry name" value="DnaJ domain"/>
    <property type="match status" value="1"/>
</dbReference>
<feature type="compositionally biased region" description="Polar residues" evidence="9">
    <location>
        <begin position="571"/>
        <end position="580"/>
    </location>
</feature>
<dbReference type="InParanoid" id="A0A7R8YSI7"/>
<dbReference type="PANTHER" id="PTHR43999">
    <property type="entry name" value="DNAJ HOMOLOG SUBFAMILY C MEMBER 2"/>
    <property type="match status" value="1"/>
</dbReference>
<evidence type="ECO:0000256" key="5">
    <source>
        <dbReference type="ARBA" id="ARBA00022737"/>
    </source>
</evidence>
<dbReference type="GO" id="GO:0051083">
    <property type="term" value="P:'de novo' cotranslational protein folding"/>
    <property type="evidence" value="ECO:0007669"/>
    <property type="project" value="InterPro"/>
</dbReference>
<dbReference type="PANTHER" id="PTHR43999:SF1">
    <property type="entry name" value="DNAJ HOMOLOG SUBFAMILY C MEMBER 2"/>
    <property type="match status" value="1"/>
</dbReference>
<dbReference type="CDD" id="cd06257">
    <property type="entry name" value="DnaJ"/>
    <property type="match status" value="1"/>
</dbReference>
<dbReference type="PROSITE" id="PS51294">
    <property type="entry name" value="HTH_MYB"/>
    <property type="match status" value="1"/>
</dbReference>
<feature type="domain" description="J" evidence="10">
    <location>
        <begin position="83"/>
        <end position="155"/>
    </location>
</feature>
<dbReference type="GO" id="GO:0005634">
    <property type="term" value="C:nucleus"/>
    <property type="evidence" value="ECO:0007669"/>
    <property type="project" value="UniProtKB-SubCell"/>
</dbReference>
<dbReference type="PROSITE" id="PS50090">
    <property type="entry name" value="MYB_LIKE"/>
    <property type="match status" value="1"/>
</dbReference>
<dbReference type="InterPro" id="IPR018253">
    <property type="entry name" value="DnaJ_domain_CS"/>
</dbReference>
<organism evidence="13 14">
    <name type="scientific">Hermetia illucens</name>
    <name type="common">Black soldier fly</name>
    <dbReference type="NCBI Taxonomy" id="343691"/>
    <lineage>
        <taxon>Eukaryota</taxon>
        <taxon>Metazoa</taxon>
        <taxon>Ecdysozoa</taxon>
        <taxon>Arthropoda</taxon>
        <taxon>Hexapoda</taxon>
        <taxon>Insecta</taxon>
        <taxon>Pterygota</taxon>
        <taxon>Neoptera</taxon>
        <taxon>Endopterygota</taxon>
        <taxon>Diptera</taxon>
        <taxon>Brachycera</taxon>
        <taxon>Stratiomyomorpha</taxon>
        <taxon>Stratiomyidae</taxon>
        <taxon>Hermetiinae</taxon>
        <taxon>Hermetia</taxon>
    </lineage>
</organism>
<protein>
    <recommendedName>
        <fullName evidence="3">DnaJ homolog subfamily C member 2</fullName>
    </recommendedName>
</protein>
<dbReference type="InterPro" id="IPR044634">
    <property type="entry name" value="Zuotin/DnaJC2"/>
</dbReference>
<dbReference type="Pfam" id="PF00226">
    <property type="entry name" value="DnaJ"/>
    <property type="match status" value="1"/>
</dbReference>
<evidence type="ECO:0000256" key="6">
    <source>
        <dbReference type="ARBA" id="ARBA00023186"/>
    </source>
</evidence>
<dbReference type="PROSITE" id="PS00636">
    <property type="entry name" value="DNAJ_1"/>
    <property type="match status" value="1"/>
</dbReference>
<reference evidence="13 14" key="1">
    <citation type="submission" date="2020-11" db="EMBL/GenBank/DDBJ databases">
        <authorList>
            <person name="Wallbank WR R."/>
            <person name="Pardo Diaz C."/>
            <person name="Kozak K."/>
            <person name="Martin S."/>
            <person name="Jiggins C."/>
            <person name="Moest M."/>
            <person name="Warren A I."/>
            <person name="Generalovic N T."/>
            <person name="Byers J.R.P. K."/>
            <person name="Montejo-Kovacevich G."/>
            <person name="Yen C E."/>
        </authorList>
    </citation>
    <scope>NUCLEOTIDE SEQUENCE [LARGE SCALE GENOMIC DNA]</scope>
</reference>
<dbReference type="Pfam" id="PF23082">
    <property type="entry name" value="Myb_DNA-binding_2"/>
    <property type="match status" value="2"/>
</dbReference>
<evidence type="ECO:0000256" key="3">
    <source>
        <dbReference type="ARBA" id="ARBA00014469"/>
    </source>
</evidence>
<feature type="compositionally biased region" description="Polar residues" evidence="9">
    <location>
        <begin position="531"/>
        <end position="564"/>
    </location>
</feature>
<evidence type="ECO:0000313" key="14">
    <source>
        <dbReference type="Proteomes" id="UP000594454"/>
    </source>
</evidence>
<dbReference type="OMA" id="SFWYDFD"/>
<dbReference type="Proteomes" id="UP000594454">
    <property type="component" value="Chromosome 2"/>
</dbReference>
<evidence type="ECO:0000256" key="1">
    <source>
        <dbReference type="ARBA" id="ARBA00004123"/>
    </source>
</evidence>
<evidence type="ECO:0000256" key="8">
    <source>
        <dbReference type="SAM" id="Coils"/>
    </source>
</evidence>
<dbReference type="GO" id="GO:0005829">
    <property type="term" value="C:cytosol"/>
    <property type="evidence" value="ECO:0007669"/>
    <property type="project" value="UniProtKB-SubCell"/>
</dbReference>
<sequence>MENTETSSTGASFVFEAPVRELRIQRVGPRFAQYARRLKHGHYGDDNFSKSSEEDKSFDNEFDIDANIEYLKSLDPKEWKQQDHYAVLGLKHLRFNATDDHIRRAYRKMVLKHHPDKRKAKGEEVHTEDDYFTCITKAYETLGNSKNRRAYDSVDPEFDDSLPTTSQIEKDFFKIFDKYFKLNARWSEKRNVPEIGDDNSTREHVEHFYNFWYNFESWREYSYLDEEDKEKGQDRDERRWIEKQNKAIRIKRKKEEMSRIRALVDLAYNNDPRIIRFKNEEKQRKLAAKRAKMDAVQAQKAEEERILREAQLAKEKAEQAEQKRIEQIRIENEKQKKALKKERKILRDMAKESNYYSTSDKEKLRNMEGVEKICEMLKLLELQSFNKELEKGGRETFLKVLKETEEKLEKEKQEMLAKSTGGATSEGASVKVVDKNAMWSSENMQLLIKAVNLFPAGTVQRWEVIATYMNQHSTNMSGKRFQARDILNKAKDLQSGNFAQSALKSQANEAAFSSFEKTKKELKKIDKADITVNSDSPAAPNANKSNQKQNGEVRQNGIDSSGTKTPAKASTGASPSTPAQDTGRAWTKEEQALLEQAIKTYPVSTPDRWDRIAECIPNRTKKDCLRRVKELVDRVNAKKEAQQAVK</sequence>
<dbReference type="Gene3D" id="1.10.10.60">
    <property type="entry name" value="Homeodomain-like"/>
    <property type="match status" value="2"/>
</dbReference>
<dbReference type="GO" id="GO:0030544">
    <property type="term" value="F:Hsp70 protein binding"/>
    <property type="evidence" value="ECO:0007669"/>
    <property type="project" value="InterPro"/>
</dbReference>
<dbReference type="InterPro" id="IPR009057">
    <property type="entry name" value="Homeodomain-like_sf"/>
</dbReference>
<dbReference type="PROSITE" id="PS50076">
    <property type="entry name" value="DNAJ_2"/>
    <property type="match status" value="1"/>
</dbReference>
<dbReference type="InterPro" id="IPR054076">
    <property type="entry name" value="ZUO1-like_ZHD"/>
</dbReference>
<proteinExistence type="predicted"/>
<dbReference type="Pfam" id="PF21884">
    <property type="entry name" value="ZUO1-like_ZHD"/>
    <property type="match status" value="1"/>
</dbReference>
<dbReference type="InterPro" id="IPR032003">
    <property type="entry name" value="RAC_head"/>
</dbReference>
<evidence type="ECO:0000256" key="9">
    <source>
        <dbReference type="SAM" id="MobiDB-lite"/>
    </source>
</evidence>
<keyword evidence="14" id="KW-1185">Reference proteome</keyword>
<dbReference type="FunFam" id="1.10.10.60:FF:000180">
    <property type="entry name" value="DnaJ (Hsp40) homolog, subfamily C, member 2"/>
    <property type="match status" value="1"/>
</dbReference>
<evidence type="ECO:0000313" key="13">
    <source>
        <dbReference type="EMBL" id="CAD7080624.1"/>
    </source>
</evidence>
<evidence type="ECO:0000256" key="7">
    <source>
        <dbReference type="ARBA" id="ARBA00023242"/>
    </source>
</evidence>
<dbReference type="InterPro" id="IPR042569">
    <property type="entry name" value="RAC_head_sf"/>
</dbReference>
<dbReference type="Pfam" id="PF16717">
    <property type="entry name" value="RAC_head"/>
    <property type="match status" value="1"/>
</dbReference>
<keyword evidence="7" id="KW-0539">Nucleus</keyword>
<dbReference type="SMART" id="SM00717">
    <property type="entry name" value="SANT"/>
    <property type="match status" value="2"/>
</dbReference>
<feature type="region of interest" description="Disordered" evidence="9">
    <location>
        <begin position="528"/>
        <end position="591"/>
    </location>
</feature>
<dbReference type="InterPro" id="IPR017930">
    <property type="entry name" value="Myb_dom"/>
</dbReference>
<keyword evidence="8" id="KW-0175">Coiled coil</keyword>
<dbReference type="InterPro" id="IPR001005">
    <property type="entry name" value="SANT/Myb"/>
</dbReference>
<name>A0A7R8YSI7_HERIL</name>